<dbReference type="PANTHER" id="PTHR11986">
    <property type="entry name" value="AMINOTRANSFERASE CLASS III"/>
    <property type="match status" value="1"/>
</dbReference>
<evidence type="ECO:0000256" key="1">
    <source>
        <dbReference type="ARBA" id="ARBA00001933"/>
    </source>
</evidence>
<accession>A0A9P5P0M6</accession>
<dbReference type="GO" id="GO:0042802">
    <property type="term" value="F:identical protein binding"/>
    <property type="evidence" value="ECO:0007669"/>
    <property type="project" value="TreeGrafter"/>
</dbReference>
<dbReference type="InterPro" id="IPR015424">
    <property type="entry name" value="PyrdxlP-dep_Trfase"/>
</dbReference>
<evidence type="ECO:0000313" key="6">
    <source>
        <dbReference type="Proteomes" id="UP000724874"/>
    </source>
</evidence>
<keyword evidence="6" id="KW-1185">Reference proteome</keyword>
<dbReference type="AlphaFoldDB" id="A0A9P5P0M6"/>
<comment type="caution">
    <text evidence="5">The sequence shown here is derived from an EMBL/GenBank/DDBJ whole genome shotgun (WGS) entry which is preliminary data.</text>
</comment>
<dbReference type="GO" id="GO:0030170">
    <property type="term" value="F:pyridoxal phosphate binding"/>
    <property type="evidence" value="ECO:0007669"/>
    <property type="project" value="InterPro"/>
</dbReference>
<evidence type="ECO:0000256" key="3">
    <source>
        <dbReference type="ARBA" id="ARBA00022576"/>
    </source>
</evidence>
<keyword evidence="4" id="KW-0808">Transferase</keyword>
<reference evidence="5" key="1">
    <citation type="submission" date="2020-11" db="EMBL/GenBank/DDBJ databases">
        <authorList>
            <consortium name="DOE Joint Genome Institute"/>
            <person name="Ahrendt S."/>
            <person name="Riley R."/>
            <person name="Andreopoulos W."/>
            <person name="LaButti K."/>
            <person name="Pangilinan J."/>
            <person name="Ruiz-duenas F.J."/>
            <person name="Barrasa J.M."/>
            <person name="Sanchez-Garcia M."/>
            <person name="Camarero S."/>
            <person name="Miyauchi S."/>
            <person name="Serrano A."/>
            <person name="Linde D."/>
            <person name="Babiker R."/>
            <person name="Drula E."/>
            <person name="Ayuso-Fernandez I."/>
            <person name="Pacheco R."/>
            <person name="Padilla G."/>
            <person name="Ferreira P."/>
            <person name="Barriuso J."/>
            <person name="Kellner H."/>
            <person name="Castanera R."/>
            <person name="Alfaro M."/>
            <person name="Ramirez L."/>
            <person name="Pisabarro A.G."/>
            <person name="Kuo A."/>
            <person name="Tritt A."/>
            <person name="Lipzen A."/>
            <person name="He G."/>
            <person name="Yan M."/>
            <person name="Ng V."/>
            <person name="Cullen D."/>
            <person name="Martin F."/>
            <person name="Rosso M.-N."/>
            <person name="Henrissat B."/>
            <person name="Hibbett D."/>
            <person name="Martinez A.T."/>
            <person name="Grigoriev I.V."/>
        </authorList>
    </citation>
    <scope>NUCLEOTIDE SEQUENCE</scope>
    <source>
        <strain evidence="5">AH 44721</strain>
    </source>
</reference>
<dbReference type="EMBL" id="JADNYJ010000005">
    <property type="protein sequence ID" value="KAF8910896.1"/>
    <property type="molecule type" value="Genomic_DNA"/>
</dbReference>
<organism evidence="5 6">
    <name type="scientific">Gymnopilus junonius</name>
    <name type="common">Spectacular rustgill mushroom</name>
    <name type="synonym">Gymnopilus spectabilis subsp. junonius</name>
    <dbReference type="NCBI Taxonomy" id="109634"/>
    <lineage>
        <taxon>Eukaryota</taxon>
        <taxon>Fungi</taxon>
        <taxon>Dikarya</taxon>
        <taxon>Basidiomycota</taxon>
        <taxon>Agaricomycotina</taxon>
        <taxon>Agaricomycetes</taxon>
        <taxon>Agaricomycetidae</taxon>
        <taxon>Agaricales</taxon>
        <taxon>Agaricineae</taxon>
        <taxon>Hymenogastraceae</taxon>
        <taxon>Gymnopilus</taxon>
    </lineage>
</organism>
<comment type="similarity">
    <text evidence="2">Belongs to the class-III pyridoxal-phosphate-dependent aminotransferase family.</text>
</comment>
<evidence type="ECO:0000256" key="4">
    <source>
        <dbReference type="ARBA" id="ARBA00022679"/>
    </source>
</evidence>
<dbReference type="GO" id="GO:0008483">
    <property type="term" value="F:transaminase activity"/>
    <property type="evidence" value="ECO:0007669"/>
    <property type="project" value="UniProtKB-KW"/>
</dbReference>
<dbReference type="Proteomes" id="UP000724874">
    <property type="component" value="Unassembled WGS sequence"/>
</dbReference>
<dbReference type="Gene3D" id="3.90.1150.10">
    <property type="entry name" value="Aspartate Aminotransferase, domain 1"/>
    <property type="match status" value="1"/>
</dbReference>
<dbReference type="InterPro" id="IPR050103">
    <property type="entry name" value="Class-III_PLP-dep_AT"/>
</dbReference>
<dbReference type="PANTHER" id="PTHR11986:SF79">
    <property type="entry name" value="ACETYLORNITHINE AMINOTRANSFERASE, MITOCHONDRIAL"/>
    <property type="match status" value="1"/>
</dbReference>
<dbReference type="InterPro" id="IPR005814">
    <property type="entry name" value="Aminotrans_3"/>
</dbReference>
<proteinExistence type="inferred from homology"/>
<gene>
    <name evidence="5" type="ORF">CPB84DRAFT_1842173</name>
</gene>
<dbReference type="SUPFAM" id="SSF53383">
    <property type="entry name" value="PLP-dependent transferases"/>
    <property type="match status" value="1"/>
</dbReference>
<dbReference type="OrthoDB" id="10260828at2759"/>
<dbReference type="Pfam" id="PF00202">
    <property type="entry name" value="Aminotran_3"/>
    <property type="match status" value="1"/>
</dbReference>
<sequence>MSLQAGARFVDRSGYSISSYPIESRHLGLDEGFPSASTLIANATYSCQFDNHLEPHSTNTTTRDSSALFTITSSRFTFLFIPNFAVNHHRYLYPFSNPPHAGSLRLYDNEHFLRLLEQLSTCSGYQGLRLRLYGTTLESKSEQLFTALNALKADPDVKNCILDVRGRGLMVGVEFGKGDGYPANLSSLVAKKCIEKGLLILTTSIYEVVRFIPPLNISEEDMKKGIDIFVESVKEVAKSS</sequence>
<evidence type="ECO:0000313" key="5">
    <source>
        <dbReference type="EMBL" id="KAF8910896.1"/>
    </source>
</evidence>
<keyword evidence="3" id="KW-0032">Aminotransferase</keyword>
<evidence type="ECO:0000256" key="2">
    <source>
        <dbReference type="ARBA" id="ARBA00008954"/>
    </source>
</evidence>
<protein>
    <submittedName>
        <fullName evidence="5">Uncharacterized protein</fullName>
    </submittedName>
</protein>
<dbReference type="InterPro" id="IPR015422">
    <property type="entry name" value="PyrdxlP-dep_Trfase_small"/>
</dbReference>
<comment type="cofactor">
    <cofactor evidence="1">
        <name>pyridoxal 5'-phosphate</name>
        <dbReference type="ChEBI" id="CHEBI:597326"/>
    </cofactor>
</comment>
<name>A0A9P5P0M6_GYMJU</name>